<protein>
    <recommendedName>
        <fullName evidence="3">Lipoprotein</fullName>
    </recommendedName>
</protein>
<evidence type="ECO:0000313" key="2">
    <source>
        <dbReference type="Proteomes" id="UP000019681"/>
    </source>
</evidence>
<sequence>MKKVLAVIFLSIFTFLSCKYIFLQEKITFNNISKHRILFSSPGDFDGDNTIEYLQIYKSNDKEYYLRIIDEKTKYTYELNFKAEEFTTQIDDVNNDKKDDFLLFITKEDKQEMYIYTLQSNVIHQSFYSAELEKLLNIKSINGKYILSYNNSVKTFLAKNHLELSFYYTDLDFDEAYEGPIFVSQGIIKSTDERNIKKINTYYYFDRYWNIHLKDFNIKQ</sequence>
<organism evidence="1 2">
    <name type="scientific">Fervidicella metallireducens AeB</name>
    <dbReference type="NCBI Taxonomy" id="1403537"/>
    <lineage>
        <taxon>Bacteria</taxon>
        <taxon>Bacillati</taxon>
        <taxon>Bacillota</taxon>
        <taxon>Clostridia</taxon>
        <taxon>Eubacteriales</taxon>
        <taxon>Clostridiaceae</taxon>
        <taxon>Fervidicella</taxon>
    </lineage>
</organism>
<name>A0A017RU16_9CLOT</name>
<dbReference type="AlphaFoldDB" id="A0A017RU16"/>
<reference evidence="1 2" key="1">
    <citation type="journal article" date="2014" name="Genome Announc.">
        <title>Draft Genome Sequence of Fervidicella metallireducens Strain AeBT, an Iron-Reducing Thermoanaerobe from the Great Artesian Basin.</title>
        <authorList>
            <person name="Patel B.K."/>
        </authorList>
    </citation>
    <scope>NUCLEOTIDE SEQUENCE [LARGE SCALE GENOMIC DNA]</scope>
    <source>
        <strain evidence="1 2">AeB</strain>
    </source>
</reference>
<dbReference type="EMBL" id="AZQP01000027">
    <property type="protein sequence ID" value="EYE88162.1"/>
    <property type="molecule type" value="Genomic_DNA"/>
</dbReference>
<keyword evidence="2" id="KW-1185">Reference proteome</keyword>
<dbReference type="PROSITE" id="PS51257">
    <property type="entry name" value="PROKAR_LIPOPROTEIN"/>
    <property type="match status" value="1"/>
</dbReference>
<dbReference type="Proteomes" id="UP000019681">
    <property type="component" value="Unassembled WGS sequence"/>
</dbReference>
<evidence type="ECO:0000313" key="1">
    <source>
        <dbReference type="EMBL" id="EYE88162.1"/>
    </source>
</evidence>
<comment type="caution">
    <text evidence="1">The sequence shown here is derived from an EMBL/GenBank/DDBJ whole genome shotgun (WGS) entry which is preliminary data.</text>
</comment>
<gene>
    <name evidence="1" type="ORF">Q428_09340</name>
</gene>
<accession>A0A017RU16</accession>
<dbReference type="STRING" id="1403537.Q428_09340"/>
<evidence type="ECO:0008006" key="3">
    <source>
        <dbReference type="Google" id="ProtNLM"/>
    </source>
</evidence>
<proteinExistence type="predicted"/>
<dbReference type="RefSeq" id="WP_035380173.1">
    <property type="nucleotide sequence ID" value="NZ_AZQP01000027.1"/>
</dbReference>